<reference evidence="1" key="1">
    <citation type="journal article" date="2014" name="PLoS ONE">
        <title>Transcriptome-Based Identification of ABC Transporters in the Western Tarnished Plant Bug Lygus hesperus.</title>
        <authorList>
            <person name="Hull J.J."/>
            <person name="Chaney K."/>
            <person name="Geib S.M."/>
            <person name="Fabrick J.A."/>
            <person name="Brent C.S."/>
            <person name="Walsh D."/>
            <person name="Lavine L.C."/>
        </authorList>
    </citation>
    <scope>NUCLEOTIDE SEQUENCE</scope>
</reference>
<sequence length="106" mass="12556">DLHKCLSRFWEIEEVNIPISEENPEDVLCEEHFKTTHYRDQTGRFVVRMPFQTTSLPLGESSAQAMKRFYSLEHKLKRNPELKEQYSLFMDEYISLDHMSPATSES</sequence>
<gene>
    <name evidence="1" type="ORF">CM83_103784</name>
</gene>
<feature type="non-terminal residue" evidence="1">
    <location>
        <position position="1"/>
    </location>
</feature>
<protein>
    <submittedName>
        <fullName evidence="1">Uncharacterized protein</fullName>
    </submittedName>
</protein>
<feature type="non-terminal residue" evidence="1">
    <location>
        <position position="106"/>
    </location>
</feature>
<dbReference type="EMBL" id="GBHO01009456">
    <property type="protein sequence ID" value="JAG34148.1"/>
    <property type="molecule type" value="Transcribed_RNA"/>
</dbReference>
<evidence type="ECO:0000313" key="1">
    <source>
        <dbReference type="EMBL" id="JAG34148.1"/>
    </source>
</evidence>
<proteinExistence type="predicted"/>
<dbReference type="AlphaFoldDB" id="A0A0A9YST7"/>
<accession>A0A0A9YST7</accession>
<reference evidence="1" key="2">
    <citation type="submission" date="2014-07" db="EMBL/GenBank/DDBJ databases">
        <authorList>
            <person name="Hull J."/>
        </authorList>
    </citation>
    <scope>NUCLEOTIDE SEQUENCE</scope>
</reference>
<organism evidence="1">
    <name type="scientific">Lygus hesperus</name>
    <name type="common">Western plant bug</name>
    <dbReference type="NCBI Taxonomy" id="30085"/>
    <lineage>
        <taxon>Eukaryota</taxon>
        <taxon>Metazoa</taxon>
        <taxon>Ecdysozoa</taxon>
        <taxon>Arthropoda</taxon>
        <taxon>Hexapoda</taxon>
        <taxon>Insecta</taxon>
        <taxon>Pterygota</taxon>
        <taxon>Neoptera</taxon>
        <taxon>Paraneoptera</taxon>
        <taxon>Hemiptera</taxon>
        <taxon>Heteroptera</taxon>
        <taxon>Panheteroptera</taxon>
        <taxon>Cimicomorpha</taxon>
        <taxon>Miridae</taxon>
        <taxon>Mirini</taxon>
        <taxon>Lygus</taxon>
    </lineage>
</organism>
<name>A0A0A9YST7_LYGHE</name>